<proteinExistence type="predicted"/>
<reference evidence="1 2" key="1">
    <citation type="journal article" date="2016" name="Nat. Commun.">
        <title>Thousands of microbial genomes shed light on interconnected biogeochemical processes in an aquifer system.</title>
        <authorList>
            <person name="Anantharaman K."/>
            <person name="Brown C.T."/>
            <person name="Hug L.A."/>
            <person name="Sharon I."/>
            <person name="Castelle C.J."/>
            <person name="Probst A.J."/>
            <person name="Thomas B.C."/>
            <person name="Singh A."/>
            <person name="Wilkins M.J."/>
            <person name="Karaoz U."/>
            <person name="Brodie E.L."/>
            <person name="Williams K.H."/>
            <person name="Hubbard S.S."/>
            <person name="Banfield J.F."/>
        </authorList>
    </citation>
    <scope>NUCLEOTIDE SEQUENCE [LARGE SCALE GENOMIC DNA]</scope>
</reference>
<dbReference type="STRING" id="1801750.A3B85_02410"/>
<dbReference type="EMBL" id="MFUA01000019">
    <property type="protein sequence ID" value="OGI76753.1"/>
    <property type="molecule type" value="Genomic_DNA"/>
</dbReference>
<comment type="caution">
    <text evidence="1">The sequence shown here is derived from an EMBL/GenBank/DDBJ whole genome shotgun (WGS) entry which is preliminary data.</text>
</comment>
<dbReference type="Proteomes" id="UP000178374">
    <property type="component" value="Unassembled WGS sequence"/>
</dbReference>
<gene>
    <name evidence="1" type="ORF">A3B85_02410</name>
</gene>
<name>A0A1F6W4B1_9BACT</name>
<accession>A0A1F6W4B1</accession>
<organism evidence="1 2">
    <name type="scientific">Candidatus Nomurabacteria bacterium RIFCSPHIGHO2_02_FULL_37_13</name>
    <dbReference type="NCBI Taxonomy" id="1801750"/>
    <lineage>
        <taxon>Bacteria</taxon>
        <taxon>Candidatus Nomuraibacteriota</taxon>
    </lineage>
</organism>
<dbReference type="AlphaFoldDB" id="A0A1F6W4B1"/>
<sequence length="73" mass="8668">MPQKTPRLREVFSLLLAPPWRGELFFVLFRSFNFGSLPHVKFFLGHRIFVHCMLNWGTQYRLASEHLKDVLGH</sequence>
<evidence type="ECO:0000313" key="1">
    <source>
        <dbReference type="EMBL" id="OGI76753.1"/>
    </source>
</evidence>
<protein>
    <submittedName>
        <fullName evidence="1">Uncharacterized protein</fullName>
    </submittedName>
</protein>
<evidence type="ECO:0000313" key="2">
    <source>
        <dbReference type="Proteomes" id="UP000178374"/>
    </source>
</evidence>